<evidence type="ECO:0000259" key="3">
    <source>
        <dbReference type="PROSITE" id="PS51371"/>
    </source>
</evidence>
<accession>A0A940MM58</accession>
<dbReference type="InterPro" id="IPR051257">
    <property type="entry name" value="Diverse_CBS-Domain"/>
</dbReference>
<feature type="domain" description="CBS" evidence="3">
    <location>
        <begin position="7"/>
        <end position="63"/>
    </location>
</feature>
<keyword evidence="5" id="KW-1185">Reference proteome</keyword>
<sequence>MKVSEAMHAPAEWVKADTPVFEVAVRMAKDDIGAVPVGHDDRLIGMITDRDLALRVVAKGLDPQKTTAEEVMTPGVVFSRTEATVEDAVHLMDLKKIRRLPVLDDNRRMVGMLSLGDVAHATGLQLAGELARAVAAHHR</sequence>
<evidence type="ECO:0000256" key="1">
    <source>
        <dbReference type="ARBA" id="ARBA00023122"/>
    </source>
</evidence>
<proteinExistence type="predicted"/>
<dbReference type="AlphaFoldDB" id="A0A940MM58"/>
<dbReference type="PANTHER" id="PTHR43080">
    <property type="entry name" value="CBS DOMAIN-CONTAINING PROTEIN CBSX3, MITOCHONDRIAL"/>
    <property type="match status" value="1"/>
</dbReference>
<dbReference type="CDD" id="cd04622">
    <property type="entry name" value="CBS_pair_HRP1_like"/>
    <property type="match status" value="1"/>
</dbReference>
<gene>
    <name evidence="4" type="ORF">J5474_06290</name>
</gene>
<evidence type="ECO:0000256" key="2">
    <source>
        <dbReference type="PROSITE-ProRule" id="PRU00703"/>
    </source>
</evidence>
<dbReference type="PANTHER" id="PTHR43080:SF2">
    <property type="entry name" value="CBS DOMAIN-CONTAINING PROTEIN"/>
    <property type="match status" value="1"/>
</dbReference>
<organism evidence="4 5">
    <name type="scientific">Sagittula salina</name>
    <dbReference type="NCBI Taxonomy" id="2820268"/>
    <lineage>
        <taxon>Bacteria</taxon>
        <taxon>Pseudomonadati</taxon>
        <taxon>Pseudomonadota</taxon>
        <taxon>Alphaproteobacteria</taxon>
        <taxon>Rhodobacterales</taxon>
        <taxon>Roseobacteraceae</taxon>
        <taxon>Sagittula</taxon>
    </lineage>
</organism>
<protein>
    <submittedName>
        <fullName evidence="4">CBS domain-containing protein</fullName>
    </submittedName>
</protein>
<dbReference type="Proteomes" id="UP000675940">
    <property type="component" value="Unassembled WGS sequence"/>
</dbReference>
<comment type="caution">
    <text evidence="4">The sequence shown here is derived from an EMBL/GenBank/DDBJ whole genome shotgun (WGS) entry which is preliminary data.</text>
</comment>
<dbReference type="RefSeq" id="WP_209359967.1">
    <property type="nucleotide sequence ID" value="NZ_JAGISH010000003.1"/>
</dbReference>
<dbReference type="SMART" id="SM00116">
    <property type="entry name" value="CBS"/>
    <property type="match status" value="2"/>
</dbReference>
<dbReference type="PROSITE" id="PS51371">
    <property type="entry name" value="CBS"/>
    <property type="match status" value="2"/>
</dbReference>
<reference evidence="4" key="1">
    <citation type="submission" date="2021-03" db="EMBL/GenBank/DDBJ databases">
        <title>Sagittula salina sp. nov. strain M10.9X isolated from the marine waste.</title>
        <authorList>
            <person name="Satari L."/>
            <person name="Molina-Menor E."/>
            <person name="Vidal-Verdu A."/>
            <person name="Pascual J."/>
            <person name="Pereto J."/>
            <person name="Porcar M."/>
        </authorList>
    </citation>
    <scope>NUCLEOTIDE SEQUENCE</scope>
    <source>
        <strain evidence="4">M10.9X</strain>
    </source>
</reference>
<dbReference type="InterPro" id="IPR046342">
    <property type="entry name" value="CBS_dom_sf"/>
</dbReference>
<dbReference type="SUPFAM" id="SSF54631">
    <property type="entry name" value="CBS-domain pair"/>
    <property type="match status" value="1"/>
</dbReference>
<name>A0A940MM58_9RHOB</name>
<dbReference type="InterPro" id="IPR000644">
    <property type="entry name" value="CBS_dom"/>
</dbReference>
<dbReference type="Pfam" id="PF00571">
    <property type="entry name" value="CBS"/>
    <property type="match status" value="2"/>
</dbReference>
<evidence type="ECO:0000313" key="5">
    <source>
        <dbReference type="Proteomes" id="UP000675940"/>
    </source>
</evidence>
<evidence type="ECO:0000313" key="4">
    <source>
        <dbReference type="EMBL" id="MBP0482098.1"/>
    </source>
</evidence>
<feature type="domain" description="CBS" evidence="3">
    <location>
        <begin position="72"/>
        <end position="130"/>
    </location>
</feature>
<dbReference type="EMBL" id="JAGISH010000003">
    <property type="protein sequence ID" value="MBP0482098.1"/>
    <property type="molecule type" value="Genomic_DNA"/>
</dbReference>
<keyword evidence="1 2" id="KW-0129">CBS domain</keyword>
<dbReference type="Gene3D" id="3.10.580.10">
    <property type="entry name" value="CBS-domain"/>
    <property type="match status" value="1"/>
</dbReference>